<dbReference type="Pfam" id="PF07804">
    <property type="entry name" value="HipA_C"/>
    <property type="match status" value="1"/>
</dbReference>
<dbReference type="InterPro" id="IPR012893">
    <property type="entry name" value="HipA-like_C"/>
</dbReference>
<feature type="compositionally biased region" description="Basic residues" evidence="4">
    <location>
        <begin position="350"/>
        <end position="360"/>
    </location>
</feature>
<evidence type="ECO:0000313" key="6">
    <source>
        <dbReference type="EMBL" id="TXL69298.1"/>
    </source>
</evidence>
<dbReference type="Gene3D" id="1.10.1070.20">
    <property type="match status" value="1"/>
</dbReference>
<accession>A0A5C8P6B3</accession>
<organism evidence="6 7">
    <name type="scientific">Vineibacter terrae</name>
    <dbReference type="NCBI Taxonomy" id="2586908"/>
    <lineage>
        <taxon>Bacteria</taxon>
        <taxon>Pseudomonadati</taxon>
        <taxon>Pseudomonadota</taxon>
        <taxon>Alphaproteobacteria</taxon>
        <taxon>Hyphomicrobiales</taxon>
        <taxon>Vineibacter</taxon>
    </lineage>
</organism>
<proteinExistence type="inferred from homology"/>
<dbReference type="OrthoDB" id="9805913at2"/>
<keyword evidence="7" id="KW-1185">Reference proteome</keyword>
<dbReference type="GO" id="GO:0005829">
    <property type="term" value="C:cytosol"/>
    <property type="evidence" value="ECO:0007669"/>
    <property type="project" value="TreeGrafter"/>
</dbReference>
<evidence type="ECO:0000313" key="7">
    <source>
        <dbReference type="Proteomes" id="UP000321638"/>
    </source>
</evidence>
<feature type="domain" description="HipA-like C-terminal" evidence="5">
    <location>
        <begin position="81"/>
        <end position="304"/>
    </location>
</feature>
<dbReference type="AlphaFoldDB" id="A0A5C8P6B3"/>
<gene>
    <name evidence="6" type="ORF">FHP25_39560</name>
</gene>
<evidence type="ECO:0000256" key="4">
    <source>
        <dbReference type="SAM" id="MobiDB-lite"/>
    </source>
</evidence>
<dbReference type="InterPro" id="IPR052028">
    <property type="entry name" value="HipA_Ser/Thr_kinase"/>
</dbReference>
<keyword evidence="3" id="KW-0418">Kinase</keyword>
<evidence type="ECO:0000256" key="2">
    <source>
        <dbReference type="ARBA" id="ARBA00022679"/>
    </source>
</evidence>
<protein>
    <submittedName>
        <fullName evidence="6">Type II toxin-antitoxin system HipA family toxin</fullName>
    </submittedName>
</protein>
<dbReference type="EMBL" id="VDUZ01000089">
    <property type="protein sequence ID" value="TXL69298.1"/>
    <property type="molecule type" value="Genomic_DNA"/>
</dbReference>
<keyword evidence="2" id="KW-0808">Transferase</keyword>
<name>A0A5C8P6B3_9HYPH</name>
<feature type="region of interest" description="Disordered" evidence="4">
    <location>
        <begin position="349"/>
        <end position="371"/>
    </location>
</feature>
<dbReference type="GO" id="GO:0004674">
    <property type="term" value="F:protein serine/threonine kinase activity"/>
    <property type="evidence" value="ECO:0007669"/>
    <property type="project" value="TreeGrafter"/>
</dbReference>
<feature type="compositionally biased region" description="Polar residues" evidence="4">
    <location>
        <begin position="361"/>
        <end position="371"/>
    </location>
</feature>
<sequence>MSPSSRKVGFTHSSIIWWRRVGSAISRRALGVAPDDRLALLLGFGRDLAGAVSVIDPDSRNAGWPDASDEAAAAALRSRASLSGVQRKLMVVKDGRTFRPADPNEISTHLAKLASGQLTDIVELELLTTLATAALLPGDQVVDLEVGEVSGIHEPALIVRRFDRTATGRKLHFEEFNQLLGRRSGDDKYEGSYEDMGGFIHETSGCLPAEADRLYRRILACLLLGNTDAHFKNFAMFHTRDGLRLTPGYDLVAAATYRQYQTVALVAGGARNLAIGSLQPKHLVSLGAGYGLSDAAILSAVEDLGSRLPMAATAIGVAAHGAPALKTELIDLMEKRWKGSFASIGQLLSKRQKRGGRRKTLPSSGSRSSRT</sequence>
<comment type="similarity">
    <text evidence="1">Belongs to the HipA Ser/Thr kinase family.</text>
</comment>
<dbReference type="PANTHER" id="PTHR37419:SF1">
    <property type="entry name" value="SERINE_THREONINE-PROTEIN KINASE TOXIN HIPA"/>
    <property type="match status" value="1"/>
</dbReference>
<evidence type="ECO:0000259" key="5">
    <source>
        <dbReference type="Pfam" id="PF07804"/>
    </source>
</evidence>
<evidence type="ECO:0000256" key="1">
    <source>
        <dbReference type="ARBA" id="ARBA00010164"/>
    </source>
</evidence>
<dbReference type="PANTHER" id="PTHR37419">
    <property type="entry name" value="SERINE/THREONINE-PROTEIN KINASE TOXIN HIPA"/>
    <property type="match status" value="1"/>
</dbReference>
<dbReference type="Proteomes" id="UP000321638">
    <property type="component" value="Unassembled WGS sequence"/>
</dbReference>
<comment type="caution">
    <text evidence="6">The sequence shown here is derived from an EMBL/GenBank/DDBJ whole genome shotgun (WGS) entry which is preliminary data.</text>
</comment>
<evidence type="ECO:0000256" key="3">
    <source>
        <dbReference type="ARBA" id="ARBA00022777"/>
    </source>
</evidence>
<reference evidence="6 7" key="1">
    <citation type="submission" date="2019-06" db="EMBL/GenBank/DDBJ databases">
        <title>New taxonomy in bacterial strain CC-CFT640, isolated from vineyard.</title>
        <authorList>
            <person name="Lin S.-Y."/>
            <person name="Tsai C.-F."/>
            <person name="Young C.-C."/>
        </authorList>
    </citation>
    <scope>NUCLEOTIDE SEQUENCE [LARGE SCALE GENOMIC DNA]</scope>
    <source>
        <strain evidence="6 7">CC-CFT640</strain>
    </source>
</reference>